<feature type="signal peptide" evidence="1">
    <location>
        <begin position="1"/>
        <end position="26"/>
    </location>
</feature>
<evidence type="ECO:0000313" key="3">
    <source>
        <dbReference type="Proteomes" id="UP000284662"/>
    </source>
</evidence>
<evidence type="ECO:0000256" key="1">
    <source>
        <dbReference type="SAM" id="SignalP"/>
    </source>
</evidence>
<protein>
    <submittedName>
        <fullName evidence="2">Uncharacterized protein</fullName>
    </submittedName>
</protein>
<dbReference type="PROSITE" id="PS51257">
    <property type="entry name" value="PROKAR_LIPOPROTEIN"/>
    <property type="match status" value="1"/>
</dbReference>
<reference evidence="2 3" key="1">
    <citation type="submission" date="2018-08" db="EMBL/GenBank/DDBJ databases">
        <title>A genome reference for cultivated species of the human gut microbiota.</title>
        <authorList>
            <person name="Zou Y."/>
            <person name="Xue W."/>
            <person name="Luo G."/>
        </authorList>
    </citation>
    <scope>NUCLEOTIDE SEQUENCE [LARGE SCALE GENOMIC DNA]</scope>
    <source>
        <strain evidence="2 3">AF29-2</strain>
    </source>
</reference>
<evidence type="ECO:0000313" key="2">
    <source>
        <dbReference type="EMBL" id="RGQ04897.1"/>
    </source>
</evidence>
<dbReference type="Proteomes" id="UP000284662">
    <property type="component" value="Unassembled WGS sequence"/>
</dbReference>
<dbReference type="AlphaFoldDB" id="A0A411ZQ27"/>
<dbReference type="EMBL" id="QRST01000012">
    <property type="protein sequence ID" value="RGQ04897.1"/>
    <property type="molecule type" value="Genomic_DNA"/>
</dbReference>
<accession>A0A411ZQ27</accession>
<keyword evidence="1" id="KW-0732">Signal</keyword>
<feature type="chain" id="PRO_5019331386" evidence="1">
    <location>
        <begin position="27"/>
        <end position="159"/>
    </location>
</feature>
<name>A0A411ZQ27_9FIRM</name>
<gene>
    <name evidence="2" type="ORF">DWZ11_07350</name>
</gene>
<proteinExistence type="predicted"/>
<sequence length="159" mass="18575">MMKSLKNFFMLLSMLSIMMCSCTAFANYPTHLYGDKNFILCDGHMGSAWYVDRSSLNVQKYEPPQYIIAVNVVRVDNADRGSTEIKNVHTYRFFYNSDLGQMYVDFNNNDNWRYLNPQGSWAETGISMPAGEIAFALAYNYKFYGDRAYYSDDFYNRIF</sequence>
<organism evidence="2 3">
    <name type="scientific">Megamonas rupellensis</name>
    <dbReference type="NCBI Taxonomy" id="491921"/>
    <lineage>
        <taxon>Bacteria</taxon>
        <taxon>Bacillati</taxon>
        <taxon>Bacillota</taxon>
        <taxon>Negativicutes</taxon>
        <taxon>Selenomonadales</taxon>
        <taxon>Selenomonadaceae</taxon>
        <taxon>Megamonas</taxon>
    </lineage>
</organism>
<comment type="caution">
    <text evidence="2">The sequence shown here is derived from an EMBL/GenBank/DDBJ whole genome shotgun (WGS) entry which is preliminary data.</text>
</comment>